<dbReference type="NCBIfam" id="TIGR00229">
    <property type="entry name" value="sensory_box"/>
    <property type="match status" value="1"/>
</dbReference>
<evidence type="ECO:0000256" key="5">
    <source>
        <dbReference type="ARBA" id="ARBA00022989"/>
    </source>
</evidence>
<evidence type="ECO:0000313" key="16">
    <source>
        <dbReference type="Proteomes" id="UP000186079"/>
    </source>
</evidence>
<evidence type="ECO:0000256" key="9">
    <source>
        <dbReference type="SAM" id="Phobius"/>
    </source>
</evidence>
<feature type="transmembrane region" description="Helical" evidence="9">
    <location>
        <begin position="254"/>
        <end position="274"/>
    </location>
</feature>
<feature type="domain" description="PAC" evidence="10">
    <location>
        <begin position="380"/>
        <end position="435"/>
    </location>
</feature>
<dbReference type="Pfam" id="PF00990">
    <property type="entry name" value="GGDEF"/>
    <property type="match status" value="1"/>
</dbReference>
<evidence type="ECO:0000256" key="3">
    <source>
        <dbReference type="ARBA" id="ARBA00012528"/>
    </source>
</evidence>
<keyword evidence="6 9" id="KW-0472">Membrane</keyword>
<reference evidence="14 16" key="2">
    <citation type="submission" date="2017-01" db="EMBL/GenBank/DDBJ databases">
        <authorList>
            <person name="Mah S.A."/>
            <person name="Swanson W.J."/>
            <person name="Moy G.W."/>
            <person name="Vacquier V.D."/>
        </authorList>
    </citation>
    <scope>NUCLEOTIDE SEQUENCE [LARGE SCALE GENOMIC DNA]</scope>
    <source>
        <strain evidence="14 16">ATCC 29606</strain>
    </source>
</reference>
<evidence type="ECO:0000259" key="10">
    <source>
        <dbReference type="PROSITE" id="PS50113"/>
    </source>
</evidence>
<reference evidence="13 15" key="1">
    <citation type="submission" date="2014-11" db="EMBL/GenBank/DDBJ databases">
        <title>Genome sequence of Pseudomonas tuomuerensis JCM 14085.</title>
        <authorList>
            <person name="Shin S.-K."/>
            <person name="Yi H."/>
        </authorList>
    </citation>
    <scope>NUCLEOTIDE SEQUENCE [LARGE SCALE GENOMIC DNA]</scope>
    <source>
        <strain evidence="13 15">JCM 14085</strain>
    </source>
</reference>
<feature type="domain" description="GGDEF" evidence="12">
    <location>
        <begin position="467"/>
        <end position="603"/>
    </location>
</feature>
<comment type="catalytic activity">
    <reaction evidence="7">
        <text>2 GTP = 3',3'-c-di-GMP + 2 diphosphate</text>
        <dbReference type="Rhea" id="RHEA:24898"/>
        <dbReference type="ChEBI" id="CHEBI:33019"/>
        <dbReference type="ChEBI" id="CHEBI:37565"/>
        <dbReference type="ChEBI" id="CHEBI:58805"/>
        <dbReference type="EC" id="2.7.7.65"/>
    </reaction>
</comment>
<dbReference type="OrthoDB" id="9812260at2"/>
<dbReference type="AlphaFoldDB" id="A0A0B2D9S2"/>
<dbReference type="InterPro" id="IPR000014">
    <property type="entry name" value="PAS"/>
</dbReference>
<gene>
    <name evidence="13" type="ORF">PT85_15815</name>
    <name evidence="14" type="ORF">SAMN05421672_1285</name>
</gene>
<dbReference type="InterPro" id="IPR006189">
    <property type="entry name" value="CHASE_dom"/>
</dbReference>
<name>A0A0B2D9S2_9PSED</name>
<dbReference type="STRING" id="706570.PT85_15815"/>
<evidence type="ECO:0000256" key="2">
    <source>
        <dbReference type="ARBA" id="ARBA00004533"/>
    </source>
</evidence>
<evidence type="ECO:0000256" key="8">
    <source>
        <dbReference type="SAM" id="MobiDB-lite"/>
    </source>
</evidence>
<dbReference type="GO" id="GO:1902201">
    <property type="term" value="P:negative regulation of bacterial-type flagellum-dependent cell motility"/>
    <property type="evidence" value="ECO:0007669"/>
    <property type="project" value="TreeGrafter"/>
</dbReference>
<dbReference type="GO" id="GO:0052621">
    <property type="term" value="F:diguanylate cyclase activity"/>
    <property type="evidence" value="ECO:0007669"/>
    <property type="project" value="UniProtKB-EC"/>
</dbReference>
<keyword evidence="4 9" id="KW-0812">Transmembrane</keyword>
<dbReference type="InterPro" id="IPR029787">
    <property type="entry name" value="Nucleotide_cyclase"/>
</dbReference>
<comment type="cofactor">
    <cofactor evidence="1">
        <name>Mg(2+)</name>
        <dbReference type="ChEBI" id="CHEBI:18420"/>
    </cofactor>
</comment>
<dbReference type="InterPro" id="IPR000700">
    <property type="entry name" value="PAS-assoc_C"/>
</dbReference>
<evidence type="ECO:0000259" key="11">
    <source>
        <dbReference type="PROSITE" id="PS50839"/>
    </source>
</evidence>
<dbReference type="CDD" id="cd00130">
    <property type="entry name" value="PAS"/>
    <property type="match status" value="1"/>
</dbReference>
<dbReference type="GO" id="GO:0007165">
    <property type="term" value="P:signal transduction"/>
    <property type="evidence" value="ECO:0007669"/>
    <property type="project" value="UniProtKB-ARBA"/>
</dbReference>
<evidence type="ECO:0000256" key="7">
    <source>
        <dbReference type="ARBA" id="ARBA00034247"/>
    </source>
</evidence>
<dbReference type="InterPro" id="IPR035965">
    <property type="entry name" value="PAS-like_dom_sf"/>
</dbReference>
<dbReference type="CDD" id="cd01949">
    <property type="entry name" value="GGDEF"/>
    <property type="match status" value="1"/>
</dbReference>
<dbReference type="Gene3D" id="3.30.450.20">
    <property type="entry name" value="PAS domain"/>
    <property type="match status" value="1"/>
</dbReference>
<dbReference type="EC" id="2.7.7.65" evidence="3"/>
<evidence type="ECO:0000313" key="15">
    <source>
        <dbReference type="Proteomes" id="UP000030980"/>
    </source>
</evidence>
<accession>A0A0B3BTE7</accession>
<evidence type="ECO:0000313" key="14">
    <source>
        <dbReference type="EMBL" id="SIR47815.1"/>
    </source>
</evidence>
<sequence length="617" mass="70543">MTRVARPPAVYLLLGLLLCALCAGSLLLWQRLENDRQARAREQLHLHAQHLARQFEAYLADRGVNLQRLAERWNNEGRLRREDWQREARLLLTGRDGYHAIEWLDAARRLRWQVPAGRSEPLEPPNPDSALGARDQGEPHFSGSFPLADGSPGMALYVPLYDRNTPGPGFDGYLRGTFRLSDLLDSWLTRLGEWRFSVALLEQDQTLHDQNLANSATDLRQRVSLSLPGEPVFTLLLTPTTEILQRLNTPWPRVVLGASLSISLLLVAALYLALENHRRASALLVSNRLLRAEAQRRRRIAARLRESRAQQRLILELTDFSRDGLFILDLQAHAFLYMNRAIHVGLGYDRETFHTLFQRDPEHLMPGYQQWLDEVRQLHREGSPRLLQRELRCQDGTLQPAEISTQLVERAGREFLIGVSRDNTERLRMEARLQRLSQQDGLTGLHNRRFFDQQLQAEWRRLRRLGTPLSLLLVDIDHFKRYNDSLGHLAGDDALRRVGRLLHECLQREGDVACRYGGEEFAIILANTRLEGAEHLAARIHERLAELALPHPESPLGRLTLSIGIATSDLECQDSPQRLIAHCDQALYRAKHGGRNRSCVWSRLDGHQHSTPPLSAE</sequence>
<evidence type="ECO:0000256" key="6">
    <source>
        <dbReference type="ARBA" id="ARBA00023136"/>
    </source>
</evidence>
<dbReference type="GO" id="GO:0005886">
    <property type="term" value="C:plasma membrane"/>
    <property type="evidence" value="ECO:0007669"/>
    <property type="project" value="UniProtKB-SubCell"/>
</dbReference>
<dbReference type="Proteomes" id="UP000186079">
    <property type="component" value="Unassembled WGS sequence"/>
</dbReference>
<dbReference type="PROSITE" id="PS50839">
    <property type="entry name" value="CHASE"/>
    <property type="match status" value="1"/>
</dbReference>
<dbReference type="EMBL" id="FTMC01000028">
    <property type="protein sequence ID" value="SIR47815.1"/>
    <property type="molecule type" value="Genomic_DNA"/>
</dbReference>
<dbReference type="SMART" id="SM00267">
    <property type="entry name" value="GGDEF"/>
    <property type="match status" value="1"/>
</dbReference>
<evidence type="ECO:0000256" key="4">
    <source>
        <dbReference type="ARBA" id="ARBA00022692"/>
    </source>
</evidence>
<dbReference type="Gene3D" id="3.30.450.350">
    <property type="entry name" value="CHASE domain"/>
    <property type="match status" value="1"/>
</dbReference>
<dbReference type="RefSeq" id="WP_027590987.1">
    <property type="nucleotide sequence ID" value="NZ_FMUP01000004.1"/>
</dbReference>
<dbReference type="InterPro" id="IPR043128">
    <property type="entry name" value="Rev_trsase/Diguanyl_cyclase"/>
</dbReference>
<dbReference type="PANTHER" id="PTHR45138">
    <property type="entry name" value="REGULATORY COMPONENTS OF SENSORY TRANSDUCTION SYSTEM"/>
    <property type="match status" value="1"/>
</dbReference>
<dbReference type="EMBL" id="JTAK01000006">
    <property type="protein sequence ID" value="KHO63944.1"/>
    <property type="molecule type" value="Genomic_DNA"/>
</dbReference>
<dbReference type="InterPro" id="IPR050469">
    <property type="entry name" value="Diguanylate_Cyclase"/>
</dbReference>
<dbReference type="InterPro" id="IPR042240">
    <property type="entry name" value="CHASE_sf"/>
</dbReference>
<evidence type="ECO:0000259" key="12">
    <source>
        <dbReference type="PROSITE" id="PS50887"/>
    </source>
</evidence>
<dbReference type="FunFam" id="3.30.70.270:FF:000001">
    <property type="entry name" value="Diguanylate cyclase domain protein"/>
    <property type="match status" value="1"/>
</dbReference>
<comment type="subcellular location">
    <subcellularLocation>
        <location evidence="2">Cell inner membrane</location>
    </subcellularLocation>
</comment>
<proteinExistence type="predicted"/>
<feature type="transmembrane region" description="Helical" evidence="9">
    <location>
        <begin position="12"/>
        <end position="29"/>
    </location>
</feature>
<feature type="region of interest" description="Disordered" evidence="8">
    <location>
        <begin position="117"/>
        <end position="145"/>
    </location>
</feature>
<dbReference type="GO" id="GO:0043709">
    <property type="term" value="P:cell adhesion involved in single-species biofilm formation"/>
    <property type="evidence" value="ECO:0007669"/>
    <property type="project" value="TreeGrafter"/>
</dbReference>
<dbReference type="SMART" id="SM01079">
    <property type="entry name" value="CHASE"/>
    <property type="match status" value="1"/>
</dbReference>
<evidence type="ECO:0000313" key="13">
    <source>
        <dbReference type="EMBL" id="KHO63944.1"/>
    </source>
</evidence>
<dbReference type="SUPFAM" id="SSF55785">
    <property type="entry name" value="PYP-like sensor domain (PAS domain)"/>
    <property type="match status" value="1"/>
</dbReference>
<dbReference type="PANTHER" id="PTHR45138:SF9">
    <property type="entry name" value="DIGUANYLATE CYCLASE DGCM-RELATED"/>
    <property type="match status" value="1"/>
</dbReference>
<dbReference type="PROSITE" id="PS50887">
    <property type="entry name" value="GGDEF"/>
    <property type="match status" value="1"/>
</dbReference>
<accession>A0A0B2D9S2</accession>
<dbReference type="Proteomes" id="UP000030980">
    <property type="component" value="Unassembled WGS sequence"/>
</dbReference>
<evidence type="ECO:0000256" key="1">
    <source>
        <dbReference type="ARBA" id="ARBA00001946"/>
    </source>
</evidence>
<dbReference type="Gene3D" id="3.30.70.270">
    <property type="match status" value="1"/>
</dbReference>
<dbReference type="PATRIC" id="fig|706570.3.peg.1810"/>
<dbReference type="PROSITE" id="PS50113">
    <property type="entry name" value="PAC"/>
    <property type="match status" value="1"/>
</dbReference>
<dbReference type="SUPFAM" id="SSF55073">
    <property type="entry name" value="Nucleotide cyclase"/>
    <property type="match status" value="1"/>
</dbReference>
<dbReference type="InterPro" id="IPR000160">
    <property type="entry name" value="GGDEF_dom"/>
</dbReference>
<feature type="domain" description="CHASE" evidence="11">
    <location>
        <begin position="119"/>
        <end position="191"/>
    </location>
</feature>
<organism evidence="13 15">
    <name type="scientific">Pseudomonas flexibilis</name>
    <dbReference type="NCBI Taxonomy" id="706570"/>
    <lineage>
        <taxon>Bacteria</taxon>
        <taxon>Pseudomonadati</taxon>
        <taxon>Pseudomonadota</taxon>
        <taxon>Gammaproteobacteria</taxon>
        <taxon>Pseudomonadales</taxon>
        <taxon>Pseudomonadaceae</taxon>
        <taxon>Pseudomonas</taxon>
    </lineage>
</organism>
<keyword evidence="5 9" id="KW-1133">Transmembrane helix</keyword>
<dbReference type="NCBIfam" id="TIGR00254">
    <property type="entry name" value="GGDEF"/>
    <property type="match status" value="1"/>
</dbReference>
<keyword evidence="15" id="KW-1185">Reference proteome</keyword>
<protein>
    <recommendedName>
        <fullName evidence="3">diguanylate cyclase</fullName>
        <ecNumber evidence="3">2.7.7.65</ecNumber>
    </recommendedName>
</protein>